<evidence type="ECO:0000256" key="1">
    <source>
        <dbReference type="PIRSR" id="PIRSR605502-1"/>
    </source>
</evidence>
<comment type="cofactor">
    <cofactor evidence="1">
        <name>Mg(2+)</name>
        <dbReference type="ChEBI" id="CHEBI:18420"/>
    </cofactor>
    <text evidence="1">Binds 2 magnesium ions per subunit.</text>
</comment>
<dbReference type="PANTHER" id="PTHR16222">
    <property type="entry name" value="ADP-RIBOSYLGLYCOHYDROLASE"/>
    <property type="match status" value="1"/>
</dbReference>
<dbReference type="InterPro" id="IPR036705">
    <property type="entry name" value="Ribosyl_crysJ1_sf"/>
</dbReference>
<dbReference type="SUPFAM" id="SSF101478">
    <property type="entry name" value="ADP-ribosylglycohydrolase"/>
    <property type="match status" value="1"/>
</dbReference>
<keyword evidence="1" id="KW-0479">Metal-binding</keyword>
<dbReference type="GO" id="GO:0046872">
    <property type="term" value="F:metal ion binding"/>
    <property type="evidence" value="ECO:0007669"/>
    <property type="project" value="UniProtKB-KW"/>
</dbReference>
<dbReference type="InterPro" id="IPR005502">
    <property type="entry name" value="Ribosyl_crysJ1"/>
</dbReference>
<evidence type="ECO:0000313" key="2">
    <source>
        <dbReference type="EMBL" id="MBE9078413.1"/>
    </source>
</evidence>
<dbReference type="RefSeq" id="WP_193908281.1">
    <property type="nucleotide sequence ID" value="NZ_JADEXG010000032.1"/>
</dbReference>
<dbReference type="Proteomes" id="UP000636505">
    <property type="component" value="Unassembled WGS sequence"/>
</dbReference>
<organism evidence="2 3">
    <name type="scientific">Vasconcelosia minhoensis LEGE 07310</name>
    <dbReference type="NCBI Taxonomy" id="915328"/>
    <lineage>
        <taxon>Bacteria</taxon>
        <taxon>Bacillati</taxon>
        <taxon>Cyanobacteriota</taxon>
        <taxon>Cyanophyceae</taxon>
        <taxon>Nodosilineales</taxon>
        <taxon>Cymatolegaceae</taxon>
        <taxon>Vasconcelosia</taxon>
        <taxon>Vasconcelosia minhoensis</taxon>
    </lineage>
</organism>
<proteinExistence type="predicted"/>
<name>A0A8J7DD62_9CYAN</name>
<feature type="binding site" evidence="1">
    <location>
        <position position="36"/>
    </location>
    <ligand>
        <name>Mg(2+)</name>
        <dbReference type="ChEBI" id="CHEBI:18420"/>
        <label>1</label>
    </ligand>
</feature>
<dbReference type="EMBL" id="JADEXG010000032">
    <property type="protein sequence ID" value="MBE9078413.1"/>
    <property type="molecule type" value="Genomic_DNA"/>
</dbReference>
<reference evidence="2" key="1">
    <citation type="submission" date="2020-10" db="EMBL/GenBank/DDBJ databases">
        <authorList>
            <person name="Castelo-Branco R."/>
            <person name="Eusebio N."/>
            <person name="Adriana R."/>
            <person name="Vieira A."/>
            <person name="Brugerolle De Fraissinette N."/>
            <person name="Rezende De Castro R."/>
            <person name="Schneider M.P."/>
            <person name="Vasconcelos V."/>
            <person name="Leao P.N."/>
        </authorList>
    </citation>
    <scope>NUCLEOTIDE SEQUENCE</scope>
    <source>
        <strain evidence="2">LEGE 07310</strain>
    </source>
</reference>
<gene>
    <name evidence="2" type="ORF">IQ241_14095</name>
</gene>
<feature type="binding site" evidence="1">
    <location>
        <position position="34"/>
    </location>
    <ligand>
        <name>Mg(2+)</name>
        <dbReference type="ChEBI" id="CHEBI:18420"/>
        <label>1</label>
    </ligand>
</feature>
<sequence length="259" mass="28097">MLGAIAGDMIGSVYEFANHKSKEFPLFTAQTSFTDDTILSVAVADVLLNGGDYIQAFKRYYQRYPHPCGGYGARFGTWAASSDAAPYYSWGNGSAMRVSPVGYAFDELDSVLAAAEQSAAVTHNHPEGIKGAQATAIAIFWARQGKAKRDIKSGIESRFGYDLSRPLDKIRPGYTFSESCQETVPEAIIAFLESTDFEDAIRNAVSLGGDADTLTCITGGIAEAFYGGVPEPIASQVWQRLDPPLRQMTAAFRDRYSLP</sequence>
<feature type="binding site" evidence="1">
    <location>
        <position position="212"/>
    </location>
    <ligand>
        <name>Mg(2+)</name>
        <dbReference type="ChEBI" id="CHEBI:18420"/>
        <label>1</label>
    </ligand>
</feature>
<keyword evidence="1" id="KW-0460">Magnesium</keyword>
<dbReference type="Gene3D" id="1.10.4080.10">
    <property type="entry name" value="ADP-ribosylation/Crystallin J1"/>
    <property type="match status" value="1"/>
</dbReference>
<dbReference type="PANTHER" id="PTHR16222:SF12">
    <property type="entry name" value="ADP-RIBOSYLGLYCOHYDROLASE-RELATED"/>
    <property type="match status" value="1"/>
</dbReference>
<feature type="binding site" evidence="1">
    <location>
        <position position="210"/>
    </location>
    <ligand>
        <name>Mg(2+)</name>
        <dbReference type="ChEBI" id="CHEBI:18420"/>
        <label>1</label>
    </ligand>
</feature>
<evidence type="ECO:0000313" key="3">
    <source>
        <dbReference type="Proteomes" id="UP000636505"/>
    </source>
</evidence>
<dbReference type="AlphaFoldDB" id="A0A8J7DD62"/>
<accession>A0A8J7DD62</accession>
<comment type="caution">
    <text evidence="2">The sequence shown here is derived from an EMBL/GenBank/DDBJ whole genome shotgun (WGS) entry which is preliminary data.</text>
</comment>
<protein>
    <submittedName>
        <fullName evidence="2">ADP-ribosylglycohydrolase family protein</fullName>
    </submittedName>
</protein>
<dbReference type="InterPro" id="IPR050792">
    <property type="entry name" value="ADP-ribosylglycohydrolase"/>
</dbReference>
<keyword evidence="3" id="KW-1185">Reference proteome</keyword>
<feature type="binding site" evidence="1">
    <location>
        <position position="35"/>
    </location>
    <ligand>
        <name>Mg(2+)</name>
        <dbReference type="ChEBI" id="CHEBI:18420"/>
        <label>1</label>
    </ligand>
</feature>
<dbReference type="Pfam" id="PF03747">
    <property type="entry name" value="ADP_ribosyl_GH"/>
    <property type="match status" value="1"/>
</dbReference>
<feature type="binding site" evidence="1">
    <location>
        <position position="213"/>
    </location>
    <ligand>
        <name>Mg(2+)</name>
        <dbReference type="ChEBI" id="CHEBI:18420"/>
        <label>1</label>
    </ligand>
</feature>